<dbReference type="EMBL" id="BPLR01015972">
    <property type="protein sequence ID" value="GIY80138.1"/>
    <property type="molecule type" value="Genomic_DNA"/>
</dbReference>
<evidence type="ECO:0000313" key="1">
    <source>
        <dbReference type="EMBL" id="GIY80138.1"/>
    </source>
</evidence>
<evidence type="ECO:0000313" key="2">
    <source>
        <dbReference type="Proteomes" id="UP001054945"/>
    </source>
</evidence>
<dbReference type="Proteomes" id="UP001054945">
    <property type="component" value="Unassembled WGS sequence"/>
</dbReference>
<organism evidence="1 2">
    <name type="scientific">Caerostris extrusa</name>
    <name type="common">Bark spider</name>
    <name type="synonym">Caerostris bankana</name>
    <dbReference type="NCBI Taxonomy" id="172846"/>
    <lineage>
        <taxon>Eukaryota</taxon>
        <taxon>Metazoa</taxon>
        <taxon>Ecdysozoa</taxon>
        <taxon>Arthropoda</taxon>
        <taxon>Chelicerata</taxon>
        <taxon>Arachnida</taxon>
        <taxon>Araneae</taxon>
        <taxon>Araneomorphae</taxon>
        <taxon>Entelegynae</taxon>
        <taxon>Araneoidea</taxon>
        <taxon>Araneidae</taxon>
        <taxon>Caerostris</taxon>
    </lineage>
</organism>
<reference evidence="1 2" key="1">
    <citation type="submission" date="2021-06" db="EMBL/GenBank/DDBJ databases">
        <title>Caerostris extrusa draft genome.</title>
        <authorList>
            <person name="Kono N."/>
            <person name="Arakawa K."/>
        </authorList>
    </citation>
    <scope>NUCLEOTIDE SEQUENCE [LARGE SCALE GENOMIC DNA]</scope>
</reference>
<accession>A0AAV4WCS9</accession>
<comment type="caution">
    <text evidence="1">The sequence shown here is derived from an EMBL/GenBank/DDBJ whole genome shotgun (WGS) entry which is preliminary data.</text>
</comment>
<keyword evidence="2" id="KW-1185">Reference proteome</keyword>
<sequence length="198" mass="22562">MLGPVTNTQKSMVFSFPCRVAHSPRAPSLSHHPKNPPLPFHGALHLIGFLWMFFTEKGALSPGRSGRVLSPDAQLVCLQFRRRYQQDLASFRMMAKTGWWDTRCAVYGVAKYFPPLGTFSTNPFFVLGFHFPPVQFTGVAKYFPPLGTFSTNPFFLCWDFIFRQCSLRGSEIFSTFRTFSTNPFFVLGFNFPPMQFTG</sequence>
<name>A0AAV4WCS9_CAEEX</name>
<dbReference type="AlphaFoldDB" id="A0AAV4WCS9"/>
<protein>
    <submittedName>
        <fullName evidence="1">Uncharacterized protein</fullName>
    </submittedName>
</protein>
<gene>
    <name evidence="1" type="ORF">CEXT_311151</name>
</gene>
<proteinExistence type="predicted"/>